<dbReference type="EMBL" id="JACHJW010000001">
    <property type="protein sequence ID" value="MBB4957748.1"/>
    <property type="molecule type" value="Genomic_DNA"/>
</dbReference>
<dbReference type="AlphaFoldDB" id="A0A7W7SN03"/>
<keyword evidence="2" id="KW-1185">Reference proteome</keyword>
<organism evidence="1 2">
    <name type="scientific">Micromonospora polyrhachis</name>
    <dbReference type="NCBI Taxonomy" id="1282883"/>
    <lineage>
        <taxon>Bacteria</taxon>
        <taxon>Bacillati</taxon>
        <taxon>Actinomycetota</taxon>
        <taxon>Actinomycetes</taxon>
        <taxon>Micromonosporales</taxon>
        <taxon>Micromonosporaceae</taxon>
        <taxon>Micromonospora</taxon>
    </lineage>
</organism>
<name>A0A7W7SN03_9ACTN</name>
<proteinExistence type="predicted"/>
<sequence>MAQICHERHLFRFHDRRHLAVYLATTPRHQFGGASVDQIARRLRRRQSDQSVTMNSTVSYLIGVRR</sequence>
<dbReference type="RefSeq" id="WP_184533948.1">
    <property type="nucleotide sequence ID" value="NZ_JACHJW010000001.1"/>
</dbReference>
<evidence type="ECO:0000313" key="1">
    <source>
        <dbReference type="EMBL" id="MBB4957748.1"/>
    </source>
</evidence>
<reference evidence="1 2" key="1">
    <citation type="submission" date="2020-08" db="EMBL/GenBank/DDBJ databases">
        <title>Sequencing the genomes of 1000 actinobacteria strains.</title>
        <authorList>
            <person name="Klenk H.-P."/>
        </authorList>
    </citation>
    <scope>NUCLEOTIDE SEQUENCE [LARGE SCALE GENOMIC DNA]</scope>
    <source>
        <strain evidence="1 2">DSM 45886</strain>
    </source>
</reference>
<accession>A0A7W7SN03</accession>
<gene>
    <name evidence="1" type="ORF">FHR38_001481</name>
</gene>
<evidence type="ECO:0000313" key="2">
    <source>
        <dbReference type="Proteomes" id="UP000578819"/>
    </source>
</evidence>
<comment type="caution">
    <text evidence="1">The sequence shown here is derived from an EMBL/GenBank/DDBJ whole genome shotgun (WGS) entry which is preliminary data.</text>
</comment>
<protein>
    <submittedName>
        <fullName evidence="1">Uncharacterized protein</fullName>
    </submittedName>
</protein>
<dbReference type="Proteomes" id="UP000578819">
    <property type="component" value="Unassembled WGS sequence"/>
</dbReference>